<proteinExistence type="predicted"/>
<reference evidence="1" key="1">
    <citation type="submission" date="2019-11" db="UniProtKB">
        <authorList>
            <consortium name="WormBaseParasite"/>
        </authorList>
    </citation>
    <scope>IDENTIFICATION</scope>
</reference>
<accession>A0A5K3FI20</accession>
<dbReference type="AlphaFoldDB" id="A0A5K3FI20"/>
<dbReference type="WBParaSite" id="MCU_008582-RA">
    <property type="protein sequence ID" value="MCU_008582-RA"/>
    <property type="gene ID" value="MCU_008582"/>
</dbReference>
<name>A0A5K3FI20_MESCO</name>
<evidence type="ECO:0000313" key="1">
    <source>
        <dbReference type="WBParaSite" id="MCU_008582-RA"/>
    </source>
</evidence>
<sequence>MPRSHLASEAFRASVFRARKKRATTITPPRRPRCGAPKGCAPAPCTQLTGPESEVGAINGVVSYLTDDVDCTGNLPVVVVENQSGTNYARRTNECLWQVVSLLTKLTQRVRVED</sequence>
<protein>
    <submittedName>
        <fullName evidence="1">PLCXc domain-containing protein</fullName>
    </submittedName>
</protein>
<organism evidence="1">
    <name type="scientific">Mesocestoides corti</name>
    <name type="common">Flatworm</name>
    <dbReference type="NCBI Taxonomy" id="53468"/>
    <lineage>
        <taxon>Eukaryota</taxon>
        <taxon>Metazoa</taxon>
        <taxon>Spiralia</taxon>
        <taxon>Lophotrochozoa</taxon>
        <taxon>Platyhelminthes</taxon>
        <taxon>Cestoda</taxon>
        <taxon>Eucestoda</taxon>
        <taxon>Cyclophyllidea</taxon>
        <taxon>Mesocestoididae</taxon>
        <taxon>Mesocestoides</taxon>
    </lineage>
</organism>